<dbReference type="AlphaFoldDB" id="A0AAN8K8C3"/>
<dbReference type="Proteomes" id="UP001347796">
    <property type="component" value="Unassembled WGS sequence"/>
</dbReference>
<evidence type="ECO:0000313" key="2">
    <source>
        <dbReference type="Proteomes" id="UP001347796"/>
    </source>
</evidence>
<name>A0AAN8K8C3_PATCE</name>
<comment type="caution">
    <text evidence="1">The sequence shown here is derived from an EMBL/GenBank/DDBJ whole genome shotgun (WGS) entry which is preliminary data.</text>
</comment>
<gene>
    <name evidence="1" type="ORF">SNE40_002432</name>
</gene>
<proteinExistence type="predicted"/>
<accession>A0AAN8K8C3</accession>
<sequence>MAITCSLRHHHHRHLET</sequence>
<reference evidence="1 2" key="1">
    <citation type="submission" date="2024-01" db="EMBL/GenBank/DDBJ databases">
        <title>The genome of the rayed Mediterranean limpet Patella caerulea (Linnaeus, 1758).</title>
        <authorList>
            <person name="Anh-Thu Weber A."/>
            <person name="Halstead-Nussloch G."/>
        </authorList>
    </citation>
    <scope>NUCLEOTIDE SEQUENCE [LARGE SCALE GENOMIC DNA]</scope>
    <source>
        <strain evidence="1">AATW-2023a</strain>
        <tissue evidence="1">Whole specimen</tissue>
    </source>
</reference>
<dbReference type="EMBL" id="JAZGQO010000002">
    <property type="protein sequence ID" value="KAK6190602.1"/>
    <property type="molecule type" value="Genomic_DNA"/>
</dbReference>
<keyword evidence="2" id="KW-1185">Reference proteome</keyword>
<evidence type="ECO:0000313" key="1">
    <source>
        <dbReference type="EMBL" id="KAK6190602.1"/>
    </source>
</evidence>
<protein>
    <submittedName>
        <fullName evidence="1">Uncharacterized protein</fullName>
    </submittedName>
</protein>
<organism evidence="1 2">
    <name type="scientific">Patella caerulea</name>
    <name type="common">Rayed Mediterranean limpet</name>
    <dbReference type="NCBI Taxonomy" id="87958"/>
    <lineage>
        <taxon>Eukaryota</taxon>
        <taxon>Metazoa</taxon>
        <taxon>Spiralia</taxon>
        <taxon>Lophotrochozoa</taxon>
        <taxon>Mollusca</taxon>
        <taxon>Gastropoda</taxon>
        <taxon>Patellogastropoda</taxon>
        <taxon>Patelloidea</taxon>
        <taxon>Patellidae</taxon>
        <taxon>Patella</taxon>
    </lineage>
</organism>